<dbReference type="InterPro" id="IPR036434">
    <property type="entry name" value="Beta_cellobiohydrolase_sf"/>
</dbReference>
<name>A0A8S0XV36_CYCAE</name>
<dbReference type="Pfam" id="PF01341">
    <property type="entry name" value="Glyco_hydro_6"/>
    <property type="match status" value="1"/>
</dbReference>
<dbReference type="InterPro" id="IPR016288">
    <property type="entry name" value="Beta_cellobiohydrolase"/>
</dbReference>
<dbReference type="SUPFAM" id="SSF51989">
    <property type="entry name" value="Glycosyl hydrolases family 6, cellulases"/>
    <property type="match status" value="1"/>
</dbReference>
<dbReference type="EMBL" id="CACVBS010000054">
    <property type="protein sequence ID" value="CAA7266321.1"/>
    <property type="molecule type" value="Genomic_DNA"/>
</dbReference>
<dbReference type="GO" id="GO:0004553">
    <property type="term" value="F:hydrolase activity, hydrolyzing O-glycosyl compounds"/>
    <property type="evidence" value="ECO:0007669"/>
    <property type="project" value="InterPro"/>
</dbReference>
<comment type="caution">
    <text evidence="1">The sequence shown here is derived from an EMBL/GenBank/DDBJ whole genome shotgun (WGS) entry which is preliminary data.</text>
</comment>
<dbReference type="Proteomes" id="UP000467700">
    <property type="component" value="Unassembled WGS sequence"/>
</dbReference>
<gene>
    <name evidence="1" type="ORF">AAE3_LOCUS8689</name>
</gene>
<accession>A0A8S0XV36</accession>
<evidence type="ECO:0000313" key="1">
    <source>
        <dbReference type="EMBL" id="CAA7266321.1"/>
    </source>
</evidence>
<dbReference type="AlphaFoldDB" id="A0A8S0XV36"/>
<evidence type="ECO:0000313" key="2">
    <source>
        <dbReference type="Proteomes" id="UP000467700"/>
    </source>
</evidence>
<reference evidence="1 2" key="1">
    <citation type="submission" date="2020-01" db="EMBL/GenBank/DDBJ databases">
        <authorList>
            <person name="Gupta K D."/>
        </authorList>
    </citation>
    <scope>NUCLEOTIDE SEQUENCE [LARGE SCALE GENOMIC DNA]</scope>
</reference>
<dbReference type="OrthoDB" id="64893at2759"/>
<dbReference type="GO" id="GO:0030245">
    <property type="term" value="P:cellulose catabolic process"/>
    <property type="evidence" value="ECO:0007669"/>
    <property type="project" value="InterPro"/>
</dbReference>
<proteinExistence type="predicted"/>
<protein>
    <submittedName>
        <fullName evidence="1">Uncharacterized protein</fullName>
    </submittedName>
</protein>
<organism evidence="1 2">
    <name type="scientific">Cyclocybe aegerita</name>
    <name type="common">Black poplar mushroom</name>
    <name type="synonym">Agrocybe aegerita</name>
    <dbReference type="NCBI Taxonomy" id="1973307"/>
    <lineage>
        <taxon>Eukaryota</taxon>
        <taxon>Fungi</taxon>
        <taxon>Dikarya</taxon>
        <taxon>Basidiomycota</taxon>
        <taxon>Agaricomycotina</taxon>
        <taxon>Agaricomycetes</taxon>
        <taxon>Agaricomycetidae</taxon>
        <taxon>Agaricales</taxon>
        <taxon>Agaricineae</taxon>
        <taxon>Bolbitiaceae</taxon>
        <taxon>Cyclocybe</taxon>
    </lineage>
</organism>
<sequence length="175" mass="19895">MDVPWNLPFENVLVHPQLEVLASPPFEEKAFTYIVKLPNLQEIQFDRGVLRFSVSSVQYFYHFYDNAPANPSYTRSRVKKGSGKGCCFELQTKSAQQLSFTRHRVRLTRQHQPRRPKCADAADAYKEGTPYAIVRLQIPSVALYSMYIYAGHGRLLGWKDNLGSAVIPTPLSTVS</sequence>
<keyword evidence="2" id="KW-1185">Reference proteome</keyword>
<dbReference type="Gene3D" id="3.20.20.40">
    <property type="entry name" value="1, 4-beta cellobiohydrolase"/>
    <property type="match status" value="1"/>
</dbReference>